<evidence type="ECO:0000256" key="5">
    <source>
        <dbReference type="ARBA" id="ARBA00012121"/>
    </source>
</evidence>
<accession>A0A9X1R2V1</accession>
<name>A0A9X1R2V1_9FLAO</name>
<dbReference type="FunFam" id="3.40.50.300:FF:000212">
    <property type="entry name" value="Adenylyl-sulfate kinase"/>
    <property type="match status" value="1"/>
</dbReference>
<comment type="function">
    <text evidence="2 14 15">Catalyzes the synthesis of activated sulfate.</text>
</comment>
<proteinExistence type="inferred from homology"/>
<keyword evidence="10 14" id="KW-0067">ATP-binding</keyword>
<evidence type="ECO:0000313" key="17">
    <source>
        <dbReference type="EMBL" id="MCG2431695.1"/>
    </source>
</evidence>
<evidence type="ECO:0000256" key="2">
    <source>
        <dbReference type="ARBA" id="ARBA00002632"/>
    </source>
</evidence>
<evidence type="ECO:0000256" key="11">
    <source>
        <dbReference type="ARBA" id="ARBA00029724"/>
    </source>
</evidence>
<feature type="domain" description="APS kinase" evidence="16">
    <location>
        <begin position="25"/>
        <end position="174"/>
    </location>
</feature>
<dbReference type="PANTHER" id="PTHR11055">
    <property type="entry name" value="BIFUNCTIONAL 3'-PHOSPHOADENOSINE 5'-PHOSPHOSULFATE SYNTHASE"/>
    <property type="match status" value="1"/>
</dbReference>
<dbReference type="PANTHER" id="PTHR11055:SF63">
    <property type="entry name" value="ADENYLYL-SULFATE KINASE 1, CHLOROPLASTIC"/>
    <property type="match status" value="1"/>
</dbReference>
<dbReference type="NCBIfam" id="NF003013">
    <property type="entry name" value="PRK03846.1"/>
    <property type="match status" value="1"/>
</dbReference>
<dbReference type="Pfam" id="PF01583">
    <property type="entry name" value="APS_kinase"/>
    <property type="match status" value="1"/>
</dbReference>
<keyword evidence="7 14" id="KW-0808">Transferase</keyword>
<dbReference type="GO" id="GO:0000103">
    <property type="term" value="P:sulfate assimilation"/>
    <property type="evidence" value="ECO:0007669"/>
    <property type="project" value="UniProtKB-UniRule"/>
</dbReference>
<reference evidence="17" key="1">
    <citation type="submission" date="2021-09" db="EMBL/GenBank/DDBJ databases">
        <title>Genome of Aequorivita sp. strain F64183.</title>
        <authorList>
            <person name="Wang Y."/>
        </authorList>
    </citation>
    <scope>NUCLEOTIDE SEQUENCE</scope>
    <source>
        <strain evidence="17">F64183</strain>
    </source>
</reference>
<comment type="caution">
    <text evidence="17">The sequence shown here is derived from an EMBL/GenBank/DDBJ whole genome shotgun (WGS) entry which is preliminary data.</text>
</comment>
<dbReference type="Proteomes" id="UP001139462">
    <property type="component" value="Unassembled WGS sequence"/>
</dbReference>
<sequence>MKENIIPHNFSVSQNERSDLKEQKPMLLWFTGLSGSGKSTIADALERALFQRNMHTYLLDGDNVRGGLNNNLTFSPEDRTENIRRIAEVANLMLDAGLIVLASFISPYREDREMVKRIVGYKNFIEVYVNTPIEICESRDVKGLYAKARAGEIKNFTGVDAPYEPPMAADIEIDTSQISVEDAVSLILNEIDDRAK</sequence>
<protein>
    <recommendedName>
        <fullName evidence="6 14">Adenylyl-sulfate kinase</fullName>
        <ecNumber evidence="5 14">2.7.1.25</ecNumber>
    </recommendedName>
    <alternativeName>
        <fullName evidence="12 14">APS kinase</fullName>
    </alternativeName>
    <alternativeName>
        <fullName evidence="13 14">ATP adenosine-5'-phosphosulfate 3'-phosphotransferase</fullName>
    </alternativeName>
    <alternativeName>
        <fullName evidence="11 14">Adenosine-5'-phosphosulfate kinase</fullName>
    </alternativeName>
</protein>
<dbReference type="InterPro" id="IPR027417">
    <property type="entry name" value="P-loop_NTPase"/>
</dbReference>
<keyword evidence="14" id="KW-0597">Phosphoprotein</keyword>
<feature type="binding site" evidence="14">
    <location>
        <begin position="32"/>
        <end position="39"/>
    </location>
    <ligand>
        <name>ATP</name>
        <dbReference type="ChEBI" id="CHEBI:30616"/>
    </ligand>
</feature>
<dbReference type="GO" id="GO:0070814">
    <property type="term" value="P:hydrogen sulfide biosynthetic process"/>
    <property type="evidence" value="ECO:0007669"/>
    <property type="project" value="UniProtKB-UniRule"/>
</dbReference>
<keyword evidence="18" id="KW-1185">Reference proteome</keyword>
<evidence type="ECO:0000256" key="4">
    <source>
        <dbReference type="ARBA" id="ARBA00007008"/>
    </source>
</evidence>
<dbReference type="AlphaFoldDB" id="A0A9X1R2V1"/>
<dbReference type="GO" id="GO:0005524">
    <property type="term" value="F:ATP binding"/>
    <property type="evidence" value="ECO:0007669"/>
    <property type="project" value="UniProtKB-UniRule"/>
</dbReference>
<dbReference type="CDD" id="cd02027">
    <property type="entry name" value="APSK"/>
    <property type="match status" value="1"/>
</dbReference>
<evidence type="ECO:0000256" key="3">
    <source>
        <dbReference type="ARBA" id="ARBA00004806"/>
    </source>
</evidence>
<evidence type="ECO:0000259" key="16">
    <source>
        <dbReference type="Pfam" id="PF01583"/>
    </source>
</evidence>
<evidence type="ECO:0000256" key="15">
    <source>
        <dbReference type="RuleBase" id="RU004347"/>
    </source>
</evidence>
<evidence type="ECO:0000256" key="1">
    <source>
        <dbReference type="ARBA" id="ARBA00001823"/>
    </source>
</evidence>
<evidence type="ECO:0000313" key="18">
    <source>
        <dbReference type="Proteomes" id="UP001139462"/>
    </source>
</evidence>
<keyword evidence="9 14" id="KW-0418">Kinase</keyword>
<evidence type="ECO:0000256" key="10">
    <source>
        <dbReference type="ARBA" id="ARBA00022840"/>
    </source>
</evidence>
<keyword evidence="8 14" id="KW-0547">Nucleotide-binding</keyword>
<evidence type="ECO:0000256" key="14">
    <source>
        <dbReference type="HAMAP-Rule" id="MF_00065"/>
    </source>
</evidence>
<feature type="active site" description="Phosphoserine intermediate" evidence="14">
    <location>
        <position position="106"/>
    </location>
</feature>
<comment type="pathway">
    <text evidence="3 14 15">Sulfur metabolism; hydrogen sulfide biosynthesis; sulfite from sulfate: step 2/3.</text>
</comment>
<dbReference type="InterPro" id="IPR002891">
    <property type="entry name" value="APS"/>
</dbReference>
<evidence type="ECO:0000256" key="12">
    <source>
        <dbReference type="ARBA" id="ARBA00031393"/>
    </source>
</evidence>
<dbReference type="HAMAP" id="MF_00065">
    <property type="entry name" value="Adenylyl_sulf_kinase"/>
    <property type="match status" value="1"/>
</dbReference>
<dbReference type="Gene3D" id="3.40.50.300">
    <property type="entry name" value="P-loop containing nucleotide triphosphate hydrolases"/>
    <property type="match status" value="1"/>
</dbReference>
<evidence type="ECO:0000256" key="8">
    <source>
        <dbReference type="ARBA" id="ARBA00022741"/>
    </source>
</evidence>
<organism evidence="17 18">
    <name type="scientific">Aequorivita xiaoshiensis</name>
    <dbReference type="NCBI Taxonomy" id="2874476"/>
    <lineage>
        <taxon>Bacteria</taxon>
        <taxon>Pseudomonadati</taxon>
        <taxon>Bacteroidota</taxon>
        <taxon>Flavobacteriia</taxon>
        <taxon>Flavobacteriales</taxon>
        <taxon>Flavobacteriaceae</taxon>
        <taxon>Aequorivita</taxon>
    </lineage>
</organism>
<dbReference type="RefSeq" id="WP_237608781.1">
    <property type="nucleotide sequence ID" value="NZ_JAIRBB010000010.1"/>
</dbReference>
<evidence type="ECO:0000256" key="9">
    <source>
        <dbReference type="ARBA" id="ARBA00022777"/>
    </source>
</evidence>
<dbReference type="GO" id="GO:0004020">
    <property type="term" value="F:adenylylsulfate kinase activity"/>
    <property type="evidence" value="ECO:0007669"/>
    <property type="project" value="UniProtKB-UniRule"/>
</dbReference>
<dbReference type="EC" id="2.7.1.25" evidence="5 14"/>
<evidence type="ECO:0000256" key="13">
    <source>
        <dbReference type="ARBA" id="ARBA00031464"/>
    </source>
</evidence>
<dbReference type="EMBL" id="JAIRBB010000010">
    <property type="protein sequence ID" value="MCG2431695.1"/>
    <property type="molecule type" value="Genomic_DNA"/>
</dbReference>
<comment type="similarity">
    <text evidence="4 14 15">Belongs to the APS kinase family.</text>
</comment>
<dbReference type="SUPFAM" id="SSF52540">
    <property type="entry name" value="P-loop containing nucleoside triphosphate hydrolases"/>
    <property type="match status" value="1"/>
</dbReference>
<dbReference type="NCBIfam" id="TIGR00455">
    <property type="entry name" value="apsK"/>
    <property type="match status" value="1"/>
</dbReference>
<evidence type="ECO:0000256" key="7">
    <source>
        <dbReference type="ARBA" id="ARBA00022679"/>
    </source>
</evidence>
<evidence type="ECO:0000256" key="6">
    <source>
        <dbReference type="ARBA" id="ARBA00018163"/>
    </source>
</evidence>
<gene>
    <name evidence="14 17" type="primary">cysC</name>
    <name evidence="17" type="ORF">K8344_11240</name>
</gene>
<comment type="catalytic activity">
    <reaction evidence="1 14 15">
        <text>adenosine 5'-phosphosulfate + ATP = 3'-phosphoadenylyl sulfate + ADP + H(+)</text>
        <dbReference type="Rhea" id="RHEA:24152"/>
        <dbReference type="ChEBI" id="CHEBI:15378"/>
        <dbReference type="ChEBI" id="CHEBI:30616"/>
        <dbReference type="ChEBI" id="CHEBI:58243"/>
        <dbReference type="ChEBI" id="CHEBI:58339"/>
        <dbReference type="ChEBI" id="CHEBI:456216"/>
        <dbReference type="EC" id="2.7.1.25"/>
    </reaction>
</comment>
<dbReference type="InterPro" id="IPR059117">
    <property type="entry name" value="APS_kinase_dom"/>
</dbReference>